<proteinExistence type="predicted"/>
<sequence>MAFPHEQKSLNLAKIPQFCASRPAKIPHSYFTHNLVFKIICTLTYTIKILIFSIITFIIYSKGPWFKPWLSYKLATTPLISFSVTKDFLNCLQLTFRNTQEASSLCRLHCDCAQTSTYANMLSLDGSLSGACCMLTAGQAFSAGLEHQASFVLFYSTCDLIVSLSFLAFLELALQKKLDQMHAVDMQQAPAKLHSNSTFCTVVNVDQSLVESLLEHGWSNNRSFLGLSSSTIKDAPSEPKFMGVENEFLAPGSSYFDHAHKFLQIKPKTPNWPENERINSLSVPADTSLKIQFPAFLKDYNFLAHGVGESEGTQMWEARNGETNPKTLYLGSNIDDLISKIHCQKIGGNYHQRGSGTNICHRNKSRQCHQLHLKCKLTELTLIIWFRTCYDLVTPLGNFQVCPQLGDYLWPPHLCTSPTTWSPPPASHPPVLILPISLDQIFIRSFTSDMETSDSNGKILLIYPKCLGNSYIKDGITFYVHPRTWTKPFTESNNNSEQLARANLSQSPNPDDLEYQPLGITLCMYLVGQTLFQNSPLFTSFIFLSGFISPCQIPCQNMPGDMQLYCVKLYVYTPDSSPLKLCNSSMLHHSNFLSGG</sequence>
<protein>
    <submittedName>
        <fullName evidence="2">Uncharacterized protein</fullName>
    </submittedName>
</protein>
<keyword evidence="1" id="KW-1133">Transmembrane helix</keyword>
<dbReference type="AlphaFoldDB" id="A0A0L6U8F9"/>
<reference evidence="2 3" key="1">
    <citation type="submission" date="2015-08" db="EMBL/GenBank/DDBJ databases">
        <title>Next Generation Sequencing and Analysis of the Genome of Puccinia sorghi L Schw, the Causal Agent of Maize Common Rust.</title>
        <authorList>
            <person name="Rochi L."/>
            <person name="Burguener G."/>
            <person name="Darino M."/>
            <person name="Turjanski A."/>
            <person name="Kreff E."/>
            <person name="Dieguez M.J."/>
            <person name="Sacco F."/>
        </authorList>
    </citation>
    <scope>NUCLEOTIDE SEQUENCE [LARGE SCALE GENOMIC DNA]</scope>
    <source>
        <strain evidence="2 3">RO10H11247</strain>
    </source>
</reference>
<evidence type="ECO:0000256" key="1">
    <source>
        <dbReference type="SAM" id="Phobius"/>
    </source>
</evidence>
<dbReference type="EMBL" id="LAVV01015192">
    <property type="protein sequence ID" value="KNZ44070.1"/>
    <property type="molecule type" value="Genomic_DNA"/>
</dbReference>
<evidence type="ECO:0000313" key="2">
    <source>
        <dbReference type="EMBL" id="KNZ44070.1"/>
    </source>
</evidence>
<keyword evidence="1" id="KW-0472">Membrane</keyword>
<dbReference type="Proteomes" id="UP000037035">
    <property type="component" value="Unassembled WGS sequence"/>
</dbReference>
<keyword evidence="1" id="KW-0812">Transmembrane</keyword>
<accession>A0A0L6U8F9</accession>
<comment type="caution">
    <text evidence="2">The sequence shown here is derived from an EMBL/GenBank/DDBJ whole genome shotgun (WGS) entry which is preliminary data.</text>
</comment>
<organism evidence="2 3">
    <name type="scientific">Puccinia sorghi</name>
    <dbReference type="NCBI Taxonomy" id="27349"/>
    <lineage>
        <taxon>Eukaryota</taxon>
        <taxon>Fungi</taxon>
        <taxon>Dikarya</taxon>
        <taxon>Basidiomycota</taxon>
        <taxon>Pucciniomycotina</taxon>
        <taxon>Pucciniomycetes</taxon>
        <taxon>Pucciniales</taxon>
        <taxon>Pucciniaceae</taxon>
        <taxon>Puccinia</taxon>
    </lineage>
</organism>
<dbReference type="VEuPathDB" id="FungiDB:VP01_952g2"/>
<keyword evidence="3" id="KW-1185">Reference proteome</keyword>
<evidence type="ECO:0000313" key="3">
    <source>
        <dbReference type="Proteomes" id="UP000037035"/>
    </source>
</evidence>
<feature type="transmembrane region" description="Helical" evidence="1">
    <location>
        <begin position="35"/>
        <end position="60"/>
    </location>
</feature>
<gene>
    <name evidence="2" type="ORF">VP01_952g2</name>
</gene>
<name>A0A0L6U8F9_9BASI</name>